<accession>W3XCV2</accession>
<reference evidence="2" key="1">
    <citation type="journal article" date="2015" name="BMC Genomics">
        <title>Genomic and transcriptomic analysis of the endophytic fungus Pestalotiopsis fici reveals its lifestyle and high potential for synthesis of natural products.</title>
        <authorList>
            <person name="Wang X."/>
            <person name="Zhang X."/>
            <person name="Liu L."/>
            <person name="Xiang M."/>
            <person name="Wang W."/>
            <person name="Sun X."/>
            <person name="Che Y."/>
            <person name="Guo L."/>
            <person name="Liu G."/>
            <person name="Guo L."/>
            <person name="Wang C."/>
            <person name="Yin W.B."/>
            <person name="Stadler M."/>
            <person name="Zhang X."/>
            <person name="Liu X."/>
        </authorList>
    </citation>
    <scope>NUCLEOTIDE SEQUENCE [LARGE SCALE GENOMIC DNA]</scope>
    <source>
        <strain evidence="2">W106-1 / CGMCC3.15140</strain>
    </source>
</reference>
<evidence type="ECO:0000313" key="1">
    <source>
        <dbReference type="EMBL" id="ETS83890.1"/>
    </source>
</evidence>
<dbReference type="EMBL" id="KI912111">
    <property type="protein sequence ID" value="ETS83890.1"/>
    <property type="molecule type" value="Genomic_DNA"/>
</dbReference>
<dbReference type="GeneID" id="19270779"/>
<proteinExistence type="predicted"/>
<dbReference type="HOGENOM" id="CLU_1415625_0_0_1"/>
<evidence type="ECO:0000313" key="2">
    <source>
        <dbReference type="Proteomes" id="UP000030651"/>
    </source>
</evidence>
<dbReference type="RefSeq" id="XP_007832538.1">
    <property type="nucleotide sequence ID" value="XM_007834347.1"/>
</dbReference>
<dbReference type="AlphaFoldDB" id="W3XCV2"/>
<dbReference type="InParanoid" id="W3XCV2"/>
<protein>
    <submittedName>
        <fullName evidence="1">Uncharacterized protein</fullName>
    </submittedName>
</protein>
<dbReference type="Proteomes" id="UP000030651">
    <property type="component" value="Unassembled WGS sequence"/>
</dbReference>
<gene>
    <name evidence="1" type="ORF">PFICI_05766</name>
</gene>
<dbReference type="eggNOG" id="ENOG502SVK1">
    <property type="taxonomic scope" value="Eukaryota"/>
</dbReference>
<dbReference type="OrthoDB" id="4456803at2759"/>
<sequence length="186" mass="20920">MGILLFCTAEEAKLVVPEILATEQSQGIDLYVLAQYRNPDQARQNSLVELKDGETFENDFIGAHETDCQSWAREQIALDKSLDAELIAIADQRSARDKTIMMQFFNKKPGIDFPPYGILPPEEEAWYSFRIPAKDAFTLVAALTETALDVAYPVYFGRKDEFTNEQGVFEVHRADNAAAGEHERVA</sequence>
<dbReference type="OMA" id="ASKEQCQ"/>
<dbReference type="KEGG" id="pfy:PFICI_05766"/>
<keyword evidence="2" id="KW-1185">Reference proteome</keyword>
<name>W3XCV2_PESFW</name>
<organism evidence="1 2">
    <name type="scientific">Pestalotiopsis fici (strain W106-1 / CGMCC3.15140)</name>
    <dbReference type="NCBI Taxonomy" id="1229662"/>
    <lineage>
        <taxon>Eukaryota</taxon>
        <taxon>Fungi</taxon>
        <taxon>Dikarya</taxon>
        <taxon>Ascomycota</taxon>
        <taxon>Pezizomycotina</taxon>
        <taxon>Sordariomycetes</taxon>
        <taxon>Xylariomycetidae</taxon>
        <taxon>Amphisphaeriales</taxon>
        <taxon>Sporocadaceae</taxon>
        <taxon>Pestalotiopsis</taxon>
    </lineage>
</organism>